<reference evidence="1 2" key="1">
    <citation type="journal article" date="2019" name="Sci. Rep.">
        <title>Orb-weaving spider Araneus ventricosus genome elucidates the spidroin gene catalogue.</title>
        <authorList>
            <person name="Kono N."/>
            <person name="Nakamura H."/>
            <person name="Ohtoshi R."/>
            <person name="Moran D.A.P."/>
            <person name="Shinohara A."/>
            <person name="Yoshida Y."/>
            <person name="Fujiwara M."/>
            <person name="Mori M."/>
            <person name="Tomita M."/>
            <person name="Arakawa K."/>
        </authorList>
    </citation>
    <scope>NUCLEOTIDE SEQUENCE [LARGE SCALE GENOMIC DNA]</scope>
</reference>
<feature type="non-terminal residue" evidence="1">
    <location>
        <position position="1"/>
    </location>
</feature>
<accession>A0A4Y2QUM2</accession>
<sequence>APQKKCYFISHILNLVIERFDIFGEYRSVKSVSYRARIDESLASASWSAVINDQCPTHLYINRFEEEIIPGANI</sequence>
<proteinExistence type="predicted"/>
<evidence type="ECO:0000313" key="2">
    <source>
        <dbReference type="Proteomes" id="UP000499080"/>
    </source>
</evidence>
<dbReference type="AlphaFoldDB" id="A0A4Y2QUM2"/>
<organism evidence="1 2">
    <name type="scientific">Araneus ventricosus</name>
    <name type="common">Orbweaver spider</name>
    <name type="synonym">Epeira ventricosa</name>
    <dbReference type="NCBI Taxonomy" id="182803"/>
    <lineage>
        <taxon>Eukaryota</taxon>
        <taxon>Metazoa</taxon>
        <taxon>Ecdysozoa</taxon>
        <taxon>Arthropoda</taxon>
        <taxon>Chelicerata</taxon>
        <taxon>Arachnida</taxon>
        <taxon>Araneae</taxon>
        <taxon>Araneomorphae</taxon>
        <taxon>Entelegynae</taxon>
        <taxon>Araneoidea</taxon>
        <taxon>Araneidae</taxon>
        <taxon>Araneus</taxon>
    </lineage>
</organism>
<dbReference type="EMBL" id="BGPR01140700">
    <property type="protein sequence ID" value="GBN67084.1"/>
    <property type="molecule type" value="Genomic_DNA"/>
</dbReference>
<dbReference type="Proteomes" id="UP000499080">
    <property type="component" value="Unassembled WGS sequence"/>
</dbReference>
<keyword evidence="2" id="KW-1185">Reference proteome</keyword>
<name>A0A4Y2QUM2_ARAVE</name>
<evidence type="ECO:0000313" key="1">
    <source>
        <dbReference type="EMBL" id="GBN67084.1"/>
    </source>
</evidence>
<comment type="caution">
    <text evidence="1">The sequence shown here is derived from an EMBL/GenBank/DDBJ whole genome shotgun (WGS) entry which is preliminary data.</text>
</comment>
<gene>
    <name evidence="1" type="ORF">AVEN_96228_1</name>
</gene>
<protein>
    <submittedName>
        <fullName evidence="1">Uncharacterized protein</fullName>
    </submittedName>
</protein>